<dbReference type="InterPro" id="IPR001279">
    <property type="entry name" value="Metallo-B-lactamas"/>
</dbReference>
<dbReference type="Gene3D" id="3.60.15.10">
    <property type="entry name" value="Ribonuclease Z/Hydroxyacylglutathione hydrolase-like"/>
    <property type="match status" value="1"/>
</dbReference>
<feature type="domain" description="Metallo-beta-lactamase" evidence="1">
    <location>
        <begin position="21"/>
        <end position="220"/>
    </location>
</feature>
<sequence>MEDVIVTVIGCGDAFASGGRRHTCFHIKAPHSNLLIDCGATAYQGLKEQGVSLAEIDTVVISHFHGDHYGGVPFLLLEEAIRQRETPLTIISPPMGKERINQLLSQLYPGTDVVGKLNLLFKTFVPDGVVQTDRVEVTAYPVMHTPGACPHGIRLEVGGKTISYSGDTEWTAVLITLARHADLFICECNFFDSEISGHLNYRTLQVYAEQLQCKRLLLTHLGLEMLQQQGNIRFPCAYDGQQIRL</sequence>
<gene>
    <name evidence="2" type="ORF">SAMN05421747_101506</name>
</gene>
<keyword evidence="3" id="KW-1185">Reference proteome</keyword>
<dbReference type="EMBL" id="FOLL01000001">
    <property type="protein sequence ID" value="SFB85023.1"/>
    <property type="molecule type" value="Genomic_DNA"/>
</dbReference>
<dbReference type="SUPFAM" id="SSF56281">
    <property type="entry name" value="Metallo-hydrolase/oxidoreductase"/>
    <property type="match status" value="1"/>
</dbReference>
<evidence type="ECO:0000313" key="3">
    <source>
        <dbReference type="Proteomes" id="UP000199577"/>
    </source>
</evidence>
<dbReference type="GO" id="GO:0042781">
    <property type="term" value="F:3'-tRNA processing endoribonuclease activity"/>
    <property type="evidence" value="ECO:0007669"/>
    <property type="project" value="TreeGrafter"/>
</dbReference>
<reference evidence="2 3" key="1">
    <citation type="submission" date="2016-10" db="EMBL/GenBank/DDBJ databases">
        <authorList>
            <person name="de Groot N.N."/>
        </authorList>
    </citation>
    <scope>NUCLEOTIDE SEQUENCE [LARGE SCALE GENOMIC DNA]</scope>
    <source>
        <strain evidence="2 3">DSM 22900</strain>
    </source>
</reference>
<dbReference type="RefSeq" id="WP_090970687.1">
    <property type="nucleotide sequence ID" value="NZ_FOLL01000001.1"/>
</dbReference>
<dbReference type="InterPro" id="IPR036866">
    <property type="entry name" value="RibonucZ/Hydroxyglut_hydro"/>
</dbReference>
<dbReference type="PANTHER" id="PTHR46018">
    <property type="entry name" value="ZINC PHOSPHODIESTERASE ELAC PROTEIN 1"/>
    <property type="match status" value="1"/>
</dbReference>
<proteinExistence type="predicted"/>
<protein>
    <submittedName>
        <fullName evidence="2">Ribonuclease BN, tRNA processing enzyme</fullName>
    </submittedName>
</protein>
<dbReference type="STRING" id="623281.SAMN05421747_101506"/>
<name>A0A1I1EJA8_9SPHI</name>
<dbReference type="PANTHER" id="PTHR46018:SF7">
    <property type="entry name" value="RIBONUCLEASE Z"/>
    <property type="match status" value="1"/>
</dbReference>
<dbReference type="Pfam" id="PF23023">
    <property type="entry name" value="Anti-Pycsar_Apyc1"/>
    <property type="match status" value="1"/>
</dbReference>
<dbReference type="OrthoDB" id="9800940at2"/>
<dbReference type="Proteomes" id="UP000199577">
    <property type="component" value="Unassembled WGS sequence"/>
</dbReference>
<dbReference type="SMART" id="SM00849">
    <property type="entry name" value="Lactamase_B"/>
    <property type="match status" value="1"/>
</dbReference>
<organism evidence="2 3">
    <name type="scientific">Parapedobacter composti</name>
    <dbReference type="NCBI Taxonomy" id="623281"/>
    <lineage>
        <taxon>Bacteria</taxon>
        <taxon>Pseudomonadati</taxon>
        <taxon>Bacteroidota</taxon>
        <taxon>Sphingobacteriia</taxon>
        <taxon>Sphingobacteriales</taxon>
        <taxon>Sphingobacteriaceae</taxon>
        <taxon>Parapedobacter</taxon>
    </lineage>
</organism>
<dbReference type="AlphaFoldDB" id="A0A1I1EJA8"/>
<evidence type="ECO:0000259" key="1">
    <source>
        <dbReference type="SMART" id="SM00849"/>
    </source>
</evidence>
<dbReference type="CDD" id="cd07740">
    <property type="entry name" value="metallo-hydrolase-like_MBL-fold"/>
    <property type="match status" value="1"/>
</dbReference>
<accession>A0A1I1EJA8</accession>
<evidence type="ECO:0000313" key="2">
    <source>
        <dbReference type="EMBL" id="SFB85023.1"/>
    </source>
</evidence>